<dbReference type="Gene3D" id="2.70.98.10">
    <property type="match status" value="1"/>
</dbReference>
<dbReference type="PANTHER" id="PTHR12143">
    <property type="entry name" value="PEPTIDE N-GLYCANASE PNGASE -RELATED"/>
    <property type="match status" value="1"/>
</dbReference>
<dbReference type="GO" id="GO:0000224">
    <property type="term" value="F:peptide-N4-(N-acetyl-beta-glucosaminyl)asparagine amidase activity"/>
    <property type="evidence" value="ECO:0007669"/>
    <property type="project" value="TreeGrafter"/>
</dbReference>
<dbReference type="Pfam" id="PF17678">
    <property type="entry name" value="Glyco_hydro_92N"/>
    <property type="match status" value="1"/>
</dbReference>
<keyword evidence="3" id="KW-0378">Hydrolase</keyword>
<reference evidence="3 4" key="1">
    <citation type="journal article" date="2012" name="PLoS Pathog.">
        <title>Diverse lifestyles and strategies of plant pathogenesis encoded in the genomes of eighteen Dothideomycetes fungi.</title>
        <authorList>
            <person name="Ohm R.A."/>
            <person name="Feau N."/>
            <person name="Henrissat B."/>
            <person name="Schoch C.L."/>
            <person name="Horwitz B.A."/>
            <person name="Barry K.W."/>
            <person name="Condon B.J."/>
            <person name="Copeland A.C."/>
            <person name="Dhillon B."/>
            <person name="Glaser F."/>
            <person name="Hesse C.N."/>
            <person name="Kosti I."/>
            <person name="LaButti K."/>
            <person name="Lindquist E.A."/>
            <person name="Lucas S."/>
            <person name="Salamov A.A."/>
            <person name="Bradshaw R.E."/>
            <person name="Ciuffetti L."/>
            <person name="Hamelin R.C."/>
            <person name="Kema G.H.J."/>
            <person name="Lawrence C."/>
            <person name="Scott J.A."/>
            <person name="Spatafora J.W."/>
            <person name="Turgeon B.G."/>
            <person name="de Wit P.J.G.M."/>
            <person name="Zhong S."/>
            <person name="Goodwin S.B."/>
            <person name="Grigoriev I.V."/>
        </authorList>
    </citation>
    <scope>NUCLEOTIDE SEQUENCE [LARGE SCALE GENOMIC DNA]</scope>
    <source>
        <strain evidence="3 4">CIRAD86</strain>
    </source>
</reference>
<dbReference type="Gene3D" id="3.30.2080.10">
    <property type="entry name" value="GH92 mannosidase domain"/>
    <property type="match status" value="1"/>
</dbReference>
<dbReference type="KEGG" id="pfj:MYCFIDRAFT_10740"/>
<evidence type="ECO:0000313" key="4">
    <source>
        <dbReference type="Proteomes" id="UP000016932"/>
    </source>
</evidence>
<dbReference type="InterPro" id="IPR012939">
    <property type="entry name" value="Glyco_hydro_92"/>
</dbReference>
<feature type="domain" description="Glycosyl hydrolase family 92" evidence="1">
    <location>
        <begin position="252"/>
        <end position="728"/>
    </location>
</feature>
<sequence>LKFVNPKIGTFGITPNGNGGMIPSVGMPFGMTRWVAQTRENFISQCPYHEMDGYIHGFQATHQPAIWMGESGQVVICPGVGEVETGFVKRGRRFFKRDEVSTPHVYEVEMEAVAVEGDWNLTEMAMTATSHVGRLLVDFSNAGSDQPYVFVQATRKNWTGSIFVDEKSQEISGSNPQRQDSALGPLRADGFSGYFVSRFSEPFESFGVANAEQKHDGKVEGKGDVLGAYVKFAKGTRYVEVRTGVSFVSIEQARANLEIEAPARVTFAQAVDDLKNAWLEKLGRVTIEGVNKTDGDHDQRTIWYTGLFHALQYPSDFSEPFSKGQGKRTYYSGYTDSVHSEADSYYQSWSIWDTFRAEHSLLTMFAPERVNSMMRSLVKIYDWAGRLPMWANVVETNIMIGTHVDAVLANALARGFKDFDVKKAWEGVKKNAYEPPINDTELLYYDREAYTPDEVRAGLTTYLSKGYVANDRWSESASRTLDYAFDDHAAAIVAQHAGDEKTAAELHKRSMNYRNIYNSETGFMEAKNDNGTWAGSEQGWAEGDDWIYTFNVMHDPLGLAKLMGSRAKMRSKLDEYFGGGHNDHSNEPSHHAPYLYSAIGYPGMTATLVRDIAAQNYNATAAGLSGNEDLGQMSAWYIFSAMGFYPVNPASDEYIVGAPFFEKLTIRFPSGAATGGIGGEEHTLTISAPGAPTKPYVKGLKVDGKAVKKPVLRHGQILTAERIEFDMSEQGQQWGM</sequence>
<dbReference type="GeneID" id="19330113"/>
<feature type="non-terminal residue" evidence="3">
    <location>
        <position position="736"/>
    </location>
</feature>
<feature type="non-terminal residue" evidence="3">
    <location>
        <position position="1"/>
    </location>
</feature>
<dbReference type="EMBL" id="KB446556">
    <property type="protein sequence ID" value="EME85349.1"/>
    <property type="molecule type" value="Genomic_DNA"/>
</dbReference>
<dbReference type="OrthoDB" id="449263at2759"/>
<dbReference type="GO" id="GO:0030246">
    <property type="term" value="F:carbohydrate binding"/>
    <property type="evidence" value="ECO:0007669"/>
    <property type="project" value="InterPro"/>
</dbReference>
<dbReference type="InterPro" id="IPR041371">
    <property type="entry name" value="GH92_N"/>
</dbReference>
<accession>M3A2E6</accession>
<dbReference type="SUPFAM" id="SSF48208">
    <property type="entry name" value="Six-hairpin glycosidases"/>
    <property type="match status" value="1"/>
</dbReference>
<evidence type="ECO:0000259" key="1">
    <source>
        <dbReference type="Pfam" id="PF07971"/>
    </source>
</evidence>
<dbReference type="GO" id="GO:0005829">
    <property type="term" value="C:cytosol"/>
    <property type="evidence" value="ECO:0007669"/>
    <property type="project" value="TreeGrafter"/>
</dbReference>
<gene>
    <name evidence="3" type="ORF">MYCFIDRAFT_10740</name>
</gene>
<dbReference type="GO" id="GO:0005634">
    <property type="term" value="C:nucleus"/>
    <property type="evidence" value="ECO:0007669"/>
    <property type="project" value="TreeGrafter"/>
</dbReference>
<dbReference type="HOGENOM" id="CLU_003690_2_1_1"/>
<evidence type="ECO:0000313" key="3">
    <source>
        <dbReference type="EMBL" id="EME85349.1"/>
    </source>
</evidence>
<dbReference type="eggNOG" id="ENOG502QU8M">
    <property type="taxonomic scope" value="Eukaryota"/>
</dbReference>
<dbReference type="Pfam" id="PF07971">
    <property type="entry name" value="Glyco_hydro_92"/>
    <property type="match status" value="1"/>
</dbReference>
<proteinExistence type="predicted"/>
<protein>
    <submittedName>
        <fullName evidence="3">Glycoside hydrolase family 92 protein</fullName>
    </submittedName>
</protein>
<dbReference type="AlphaFoldDB" id="M3A2E6"/>
<dbReference type="PANTHER" id="PTHR12143:SF43">
    <property type="entry name" value="PUTATIVE-RELATED"/>
    <property type="match status" value="1"/>
</dbReference>
<dbReference type="InterPro" id="IPR050883">
    <property type="entry name" value="PNGase"/>
</dbReference>
<keyword evidence="4" id="KW-1185">Reference proteome</keyword>
<dbReference type="NCBIfam" id="TIGR01180">
    <property type="entry name" value="aman2_put"/>
    <property type="match status" value="1"/>
</dbReference>
<dbReference type="VEuPathDB" id="FungiDB:MYCFIDRAFT_10740"/>
<dbReference type="GO" id="GO:0006516">
    <property type="term" value="P:glycoprotein catabolic process"/>
    <property type="evidence" value="ECO:0007669"/>
    <property type="project" value="TreeGrafter"/>
</dbReference>
<dbReference type="FunFam" id="1.20.1050.60:FF:000001">
    <property type="entry name" value="Putative alpha-1,2-mannosidase"/>
    <property type="match status" value="1"/>
</dbReference>
<organism evidence="3 4">
    <name type="scientific">Pseudocercospora fijiensis (strain CIRAD86)</name>
    <name type="common">Black leaf streak disease fungus</name>
    <name type="synonym">Mycosphaerella fijiensis</name>
    <dbReference type="NCBI Taxonomy" id="383855"/>
    <lineage>
        <taxon>Eukaryota</taxon>
        <taxon>Fungi</taxon>
        <taxon>Dikarya</taxon>
        <taxon>Ascomycota</taxon>
        <taxon>Pezizomycotina</taxon>
        <taxon>Dothideomycetes</taxon>
        <taxon>Dothideomycetidae</taxon>
        <taxon>Mycosphaerellales</taxon>
        <taxon>Mycosphaerellaceae</taxon>
        <taxon>Pseudocercospora</taxon>
    </lineage>
</organism>
<dbReference type="Gene3D" id="1.20.1050.60">
    <property type="entry name" value="alpha-1,2-mannosidase"/>
    <property type="match status" value="1"/>
</dbReference>
<dbReference type="Gene3D" id="1.20.1610.10">
    <property type="entry name" value="alpha-1,2-mannosidases domains"/>
    <property type="match status" value="1"/>
</dbReference>
<dbReference type="RefSeq" id="XP_007922309.1">
    <property type="nucleotide sequence ID" value="XM_007924118.1"/>
</dbReference>
<dbReference type="InterPro" id="IPR008928">
    <property type="entry name" value="6-hairpin_glycosidase_sf"/>
</dbReference>
<dbReference type="Proteomes" id="UP000016932">
    <property type="component" value="Unassembled WGS sequence"/>
</dbReference>
<dbReference type="GO" id="GO:0005975">
    <property type="term" value="P:carbohydrate metabolic process"/>
    <property type="evidence" value="ECO:0007669"/>
    <property type="project" value="InterPro"/>
</dbReference>
<name>M3A2E6_PSEFD</name>
<dbReference type="InterPro" id="IPR005887">
    <property type="entry name" value="GH92_a_mannosidase_put"/>
</dbReference>
<feature type="domain" description="Glycosyl hydrolase family 92 N-terminal" evidence="2">
    <location>
        <begin position="3"/>
        <end position="246"/>
    </location>
</feature>
<dbReference type="InterPro" id="IPR014718">
    <property type="entry name" value="GH-type_carb-bd"/>
</dbReference>
<evidence type="ECO:0000259" key="2">
    <source>
        <dbReference type="Pfam" id="PF17678"/>
    </source>
</evidence>